<evidence type="ECO:0000313" key="1">
    <source>
        <dbReference type="EMBL" id="CAF91377.1"/>
    </source>
</evidence>
<organism evidence="1">
    <name type="scientific">Tetraodon nigroviridis</name>
    <name type="common">Spotted green pufferfish</name>
    <name type="synonym">Chelonodon nigroviridis</name>
    <dbReference type="NCBI Taxonomy" id="99883"/>
    <lineage>
        <taxon>Eukaryota</taxon>
        <taxon>Metazoa</taxon>
        <taxon>Chordata</taxon>
        <taxon>Craniata</taxon>
        <taxon>Vertebrata</taxon>
        <taxon>Euteleostomi</taxon>
        <taxon>Actinopterygii</taxon>
        <taxon>Neopterygii</taxon>
        <taxon>Teleostei</taxon>
        <taxon>Neoteleostei</taxon>
        <taxon>Acanthomorphata</taxon>
        <taxon>Eupercaria</taxon>
        <taxon>Tetraodontiformes</taxon>
        <taxon>Tetradontoidea</taxon>
        <taxon>Tetraodontidae</taxon>
        <taxon>Tetraodon</taxon>
    </lineage>
</organism>
<dbReference type="AlphaFoldDB" id="Q4T6V5"/>
<proteinExistence type="predicted"/>
<reference evidence="1" key="2">
    <citation type="submission" date="2004-02" db="EMBL/GenBank/DDBJ databases">
        <authorList>
            <consortium name="Genoscope"/>
            <consortium name="Whitehead Institute Centre for Genome Research"/>
        </authorList>
    </citation>
    <scope>NUCLEOTIDE SEQUENCE</scope>
</reference>
<sequence>MRWDAAATVGDRRFNSYIMDSNDPYLHLSKFFDFAPVPLSHFLRFGFIFFSCCCRCANRVCSMAILRGTARRAAPPHTFIKRDPESGC</sequence>
<accession>Q4T6V5</accession>
<dbReference type="KEGG" id="tng:GSTEN00006096G001"/>
<protein>
    <submittedName>
        <fullName evidence="1">Chromosome 1 SCAF8554, whole genome shotgun sequence</fullName>
    </submittedName>
</protein>
<name>Q4T6V5_TETNG</name>
<gene>
    <name evidence="1" type="ORF">GSTENG00006096001</name>
</gene>
<reference evidence="1" key="1">
    <citation type="journal article" date="2004" name="Nature">
        <title>Genome duplication in the teleost fish Tetraodon nigroviridis reveals the early vertebrate proto-karyotype.</title>
        <authorList>
            <person name="Jaillon O."/>
            <person name="Aury J.-M."/>
            <person name="Brunet F."/>
            <person name="Petit J.-L."/>
            <person name="Stange-Thomann N."/>
            <person name="Mauceli E."/>
            <person name="Bouneau L."/>
            <person name="Fischer C."/>
            <person name="Ozouf-Costaz C."/>
            <person name="Bernot A."/>
            <person name="Nicaud S."/>
            <person name="Jaffe D."/>
            <person name="Fisher S."/>
            <person name="Lutfalla G."/>
            <person name="Dossat C."/>
            <person name="Segurens B."/>
            <person name="Dasilva C."/>
            <person name="Salanoubat M."/>
            <person name="Levy M."/>
            <person name="Boudet N."/>
            <person name="Castellano S."/>
            <person name="Anthouard V."/>
            <person name="Jubin C."/>
            <person name="Castelli V."/>
            <person name="Katinka M."/>
            <person name="Vacherie B."/>
            <person name="Biemont C."/>
            <person name="Skalli Z."/>
            <person name="Cattolico L."/>
            <person name="Poulain J."/>
            <person name="De Berardinis V."/>
            <person name="Cruaud C."/>
            <person name="Duprat S."/>
            <person name="Brottier P."/>
            <person name="Coutanceau J.-P."/>
            <person name="Gouzy J."/>
            <person name="Parra G."/>
            <person name="Lardier G."/>
            <person name="Chapple C."/>
            <person name="McKernan K.J."/>
            <person name="McEwan P."/>
            <person name="Bosak S."/>
            <person name="Kellis M."/>
            <person name="Volff J.-N."/>
            <person name="Guigo R."/>
            <person name="Zody M.C."/>
            <person name="Mesirov J."/>
            <person name="Lindblad-Toh K."/>
            <person name="Birren B."/>
            <person name="Nusbaum C."/>
            <person name="Kahn D."/>
            <person name="Robinson-Rechavi M."/>
            <person name="Laudet V."/>
            <person name="Schachter V."/>
            <person name="Quetier F."/>
            <person name="Saurin W."/>
            <person name="Scarpelli C."/>
            <person name="Wincker P."/>
            <person name="Lander E.S."/>
            <person name="Weissenbach J."/>
            <person name="Roest Crollius H."/>
        </authorList>
    </citation>
    <scope>NUCLEOTIDE SEQUENCE [LARGE SCALE GENOMIC DNA]</scope>
</reference>
<dbReference type="OrthoDB" id="10582016at2759"/>
<dbReference type="EMBL" id="CAAE01008554">
    <property type="protein sequence ID" value="CAF91377.1"/>
    <property type="molecule type" value="Genomic_DNA"/>
</dbReference>